<reference evidence="12" key="1">
    <citation type="submission" date="2017-08" db="EMBL/GenBank/DDBJ databases">
        <authorList>
            <person name="Grouzdev D.S."/>
            <person name="Gaisin V.A."/>
            <person name="Rysina M.S."/>
            <person name="Gorlenko V.M."/>
        </authorList>
    </citation>
    <scope>NUCLEOTIDE SEQUENCE [LARGE SCALE GENOMIC DNA]</scope>
    <source>
        <strain evidence="12">Kir15-3F</strain>
    </source>
</reference>
<evidence type="ECO:0000256" key="10">
    <source>
        <dbReference type="SAM" id="Phobius"/>
    </source>
</evidence>
<dbReference type="PANTHER" id="PTHR24421:SF37">
    <property type="entry name" value="SENSOR HISTIDINE KINASE NARS"/>
    <property type="match status" value="1"/>
</dbReference>
<evidence type="ECO:0000313" key="11">
    <source>
        <dbReference type="EMBL" id="PDW03419.1"/>
    </source>
</evidence>
<comment type="caution">
    <text evidence="11">The sequence shown here is derived from an EMBL/GenBank/DDBJ whole genome shotgun (WGS) entry which is preliminary data.</text>
</comment>
<keyword evidence="12" id="KW-1185">Reference proteome</keyword>
<dbReference type="OrthoDB" id="141497at2"/>
<proteinExistence type="predicted"/>
<evidence type="ECO:0000256" key="5">
    <source>
        <dbReference type="ARBA" id="ARBA00022777"/>
    </source>
</evidence>
<evidence type="ECO:0000256" key="2">
    <source>
        <dbReference type="ARBA" id="ARBA00022475"/>
    </source>
</evidence>
<feature type="transmembrane region" description="Helical" evidence="10">
    <location>
        <begin position="107"/>
        <end position="129"/>
    </location>
</feature>
<evidence type="ECO:0000256" key="7">
    <source>
        <dbReference type="ARBA" id="ARBA00023012"/>
    </source>
</evidence>
<keyword evidence="2" id="KW-1003">Cell membrane</keyword>
<evidence type="ECO:0000313" key="12">
    <source>
        <dbReference type="Proteomes" id="UP000220527"/>
    </source>
</evidence>
<dbReference type="CDD" id="cd16917">
    <property type="entry name" value="HATPase_UhpB-NarQ-NarX-like"/>
    <property type="match status" value="1"/>
</dbReference>
<keyword evidence="6 10" id="KW-1133">Transmembrane helix</keyword>
<dbReference type="AlphaFoldDB" id="A0A2A6RKK5"/>
<name>A0A2A6RKK5_9CHLR</name>
<dbReference type="EMBL" id="NQWI01000030">
    <property type="protein sequence ID" value="PDW03419.1"/>
    <property type="molecule type" value="Genomic_DNA"/>
</dbReference>
<accession>A0A2A6RKK5</accession>
<dbReference type="GO" id="GO:0016301">
    <property type="term" value="F:kinase activity"/>
    <property type="evidence" value="ECO:0007669"/>
    <property type="project" value="UniProtKB-KW"/>
</dbReference>
<keyword evidence="3" id="KW-0808">Transferase</keyword>
<dbReference type="PANTHER" id="PTHR24421">
    <property type="entry name" value="NITRATE/NITRITE SENSOR PROTEIN NARX-RELATED"/>
    <property type="match status" value="1"/>
</dbReference>
<feature type="region of interest" description="Disordered" evidence="9">
    <location>
        <begin position="177"/>
        <end position="213"/>
    </location>
</feature>
<dbReference type="SUPFAM" id="SSF55874">
    <property type="entry name" value="ATPase domain of HSP90 chaperone/DNA topoisomerase II/histidine kinase"/>
    <property type="match status" value="1"/>
</dbReference>
<dbReference type="InterPro" id="IPR050482">
    <property type="entry name" value="Sensor_HK_TwoCompSys"/>
</dbReference>
<dbReference type="GO" id="GO:0000160">
    <property type="term" value="P:phosphorelay signal transduction system"/>
    <property type="evidence" value="ECO:0007669"/>
    <property type="project" value="UniProtKB-KW"/>
</dbReference>
<evidence type="ECO:0000256" key="3">
    <source>
        <dbReference type="ARBA" id="ARBA00022679"/>
    </source>
</evidence>
<dbReference type="InterPro" id="IPR036890">
    <property type="entry name" value="HATPase_C_sf"/>
</dbReference>
<feature type="transmembrane region" description="Helical" evidence="10">
    <location>
        <begin position="12"/>
        <end position="35"/>
    </location>
</feature>
<keyword evidence="7" id="KW-0902">Two-component regulatory system</keyword>
<comment type="subcellular location">
    <subcellularLocation>
        <location evidence="1">Cell membrane</location>
        <topology evidence="1">Multi-pass membrane protein</topology>
    </subcellularLocation>
</comment>
<keyword evidence="5" id="KW-0418">Kinase</keyword>
<protein>
    <recommendedName>
        <fullName evidence="13">Histidine kinase/HSP90-like ATPase domain-containing protein</fullName>
    </recommendedName>
</protein>
<dbReference type="Proteomes" id="UP000220527">
    <property type="component" value="Unassembled WGS sequence"/>
</dbReference>
<keyword evidence="8 10" id="KW-0472">Membrane</keyword>
<evidence type="ECO:0000256" key="8">
    <source>
        <dbReference type="ARBA" id="ARBA00023136"/>
    </source>
</evidence>
<sequence>MKPSAPQWPGRISAHAAFYSYRWLAWAIAALALTMPGRPVETLPRDAGILLLAGVINVVATALSHNYVRLVQAQPRMLIFDLMGCVALLWLSGSAMLPFLPYALSSLVLPALLFGWPGALVVTLAFLFLDLLGLNLINSATSAELSGLDLFARVLTPLAFALVWVSIERMFMGTGQPPEPQAAPPVVPPHPPQAEAPPSMPLPEAQSSGLSERQRMRAALFPPLPPRNPLPLVITRALEQHANPARRLLFDLKPIPDGSILPTIEQLGAAFAQQSDFTVRVTSSGHPQPLAAAQQTLMLHTAQEALRNVQQHAQARTVLIDVGYAAETVTLTIHDDGVGLPNGSYERSGMHALRALRYRIAEFDGEFFVLEGERGGLTVRAVVPYV</sequence>
<feature type="transmembrane region" description="Helical" evidence="10">
    <location>
        <begin position="80"/>
        <end position="101"/>
    </location>
</feature>
<feature type="transmembrane region" description="Helical" evidence="10">
    <location>
        <begin position="47"/>
        <end position="68"/>
    </location>
</feature>
<evidence type="ECO:0000256" key="6">
    <source>
        <dbReference type="ARBA" id="ARBA00022989"/>
    </source>
</evidence>
<feature type="compositionally biased region" description="Pro residues" evidence="9">
    <location>
        <begin position="177"/>
        <end position="201"/>
    </location>
</feature>
<evidence type="ECO:0000256" key="4">
    <source>
        <dbReference type="ARBA" id="ARBA00022692"/>
    </source>
</evidence>
<evidence type="ECO:0000256" key="1">
    <source>
        <dbReference type="ARBA" id="ARBA00004651"/>
    </source>
</evidence>
<dbReference type="Gene3D" id="3.30.565.10">
    <property type="entry name" value="Histidine kinase-like ATPase, C-terminal domain"/>
    <property type="match status" value="1"/>
</dbReference>
<keyword evidence="4 10" id="KW-0812">Transmembrane</keyword>
<evidence type="ECO:0008006" key="13">
    <source>
        <dbReference type="Google" id="ProtNLM"/>
    </source>
</evidence>
<organism evidence="11 12">
    <name type="scientific">Candidatus Viridilinea mediisalina</name>
    <dbReference type="NCBI Taxonomy" id="2024553"/>
    <lineage>
        <taxon>Bacteria</taxon>
        <taxon>Bacillati</taxon>
        <taxon>Chloroflexota</taxon>
        <taxon>Chloroflexia</taxon>
        <taxon>Chloroflexales</taxon>
        <taxon>Chloroflexineae</taxon>
        <taxon>Oscillochloridaceae</taxon>
        <taxon>Candidatus Viridilinea</taxon>
    </lineage>
</organism>
<dbReference type="GO" id="GO:0005886">
    <property type="term" value="C:plasma membrane"/>
    <property type="evidence" value="ECO:0007669"/>
    <property type="project" value="UniProtKB-SubCell"/>
</dbReference>
<dbReference type="RefSeq" id="WP_097643736.1">
    <property type="nucleotide sequence ID" value="NZ_NQWI01000030.1"/>
</dbReference>
<gene>
    <name evidence="11" type="ORF">CJ255_08805</name>
</gene>
<evidence type="ECO:0000256" key="9">
    <source>
        <dbReference type="SAM" id="MobiDB-lite"/>
    </source>
</evidence>
<feature type="transmembrane region" description="Helical" evidence="10">
    <location>
        <begin position="150"/>
        <end position="167"/>
    </location>
</feature>